<evidence type="ECO:0000313" key="3">
    <source>
        <dbReference type="Proteomes" id="UP000076276"/>
    </source>
</evidence>
<gene>
    <name evidence="2" type="ORF">AZH43_04015</name>
</gene>
<dbReference type="Proteomes" id="UP000076276">
    <property type="component" value="Unassembled WGS sequence"/>
</dbReference>
<reference evidence="2 3" key="1">
    <citation type="submission" date="2016-03" db="EMBL/GenBank/DDBJ databases">
        <title>Acinetobacter genomospecies 28 strain ANC 4149.</title>
        <authorList>
            <person name="Radolfova-Krizova L."/>
            <person name="Nemec A."/>
        </authorList>
    </citation>
    <scope>NUCLEOTIDE SEQUENCE [LARGE SCALE GENOMIC DNA]</scope>
    <source>
        <strain evidence="2 3">ANC 4149</strain>
    </source>
</reference>
<dbReference type="RefSeq" id="WP_067672290.1">
    <property type="nucleotide sequence ID" value="NZ_CBCSIK010000001.1"/>
</dbReference>
<evidence type="ECO:0000259" key="1">
    <source>
        <dbReference type="Pfam" id="PF24819"/>
    </source>
</evidence>
<feature type="domain" description="DUF7710" evidence="1">
    <location>
        <begin position="7"/>
        <end position="90"/>
    </location>
</feature>
<dbReference type="Pfam" id="PF24819">
    <property type="entry name" value="DUF7710"/>
    <property type="match status" value="1"/>
</dbReference>
<organism evidence="2 3">
    <name type="scientific">Acinetobacter pragensis</name>
    <dbReference type="NCBI Taxonomy" id="1806892"/>
    <lineage>
        <taxon>Bacteria</taxon>
        <taxon>Pseudomonadati</taxon>
        <taxon>Pseudomonadota</taxon>
        <taxon>Gammaproteobacteria</taxon>
        <taxon>Moraxellales</taxon>
        <taxon>Moraxellaceae</taxon>
        <taxon>Acinetobacter</taxon>
    </lineage>
</organism>
<evidence type="ECO:0000313" key="2">
    <source>
        <dbReference type="EMBL" id="KYQ70479.1"/>
    </source>
</evidence>
<dbReference type="OrthoDB" id="72025at2"/>
<keyword evidence="3" id="KW-1185">Reference proteome</keyword>
<name>A0A151XXW8_9GAMM</name>
<dbReference type="InterPro" id="IPR056127">
    <property type="entry name" value="DUF7710"/>
</dbReference>
<comment type="caution">
    <text evidence="2">The sequence shown here is derived from an EMBL/GenBank/DDBJ whole genome shotgun (WGS) entry which is preliminary data.</text>
</comment>
<proteinExistence type="predicted"/>
<sequence>MNKSNQVYVFNGQKSGFASAVFSSYRQAEFWIKRNYLSGILMEYPLNESCYDWAKAQGHFKERSAIDRAPIFIAKFVSAYQRNWHFANGQLVENIDG</sequence>
<dbReference type="EMBL" id="LUAW01000067">
    <property type="protein sequence ID" value="KYQ70479.1"/>
    <property type="molecule type" value="Genomic_DNA"/>
</dbReference>
<dbReference type="AlphaFoldDB" id="A0A151XXW8"/>
<protein>
    <recommendedName>
        <fullName evidence="1">DUF7710 domain-containing protein</fullName>
    </recommendedName>
</protein>
<accession>A0A151XXW8</accession>